<dbReference type="AlphaFoldDB" id="A0AAN2DDJ6"/>
<proteinExistence type="predicted"/>
<reference evidence="1 2" key="1">
    <citation type="submission" date="2020-06" db="EMBL/GenBank/DDBJ databases">
        <authorList>
            <person name="De Coninck B."/>
            <person name="Ibrahim H."/>
        </authorList>
    </citation>
    <scope>NUCLEOTIDE SEQUENCE [LARGE SCALE GENOMIC DNA]</scope>
    <source>
        <strain evidence="1">Ag_rhizogenes_K599</strain>
    </source>
</reference>
<evidence type="ECO:0000313" key="2">
    <source>
        <dbReference type="Proteomes" id="UP000528185"/>
    </source>
</evidence>
<dbReference type="EMBL" id="CAICSX020000001">
    <property type="protein sequence ID" value="CAD0213423.1"/>
    <property type="molecule type" value="Genomic_DNA"/>
</dbReference>
<protein>
    <submittedName>
        <fullName evidence="1">Uncharacterized protein</fullName>
    </submittedName>
</protein>
<comment type="caution">
    <text evidence="1">The sequence shown here is derived from an EMBL/GenBank/DDBJ whole genome shotgun (WGS) entry which is preliminary data.</text>
</comment>
<evidence type="ECO:0000313" key="1">
    <source>
        <dbReference type="EMBL" id="CAD0213423.1"/>
    </source>
</evidence>
<accession>A0AAN2DDJ6</accession>
<name>A0AAN2DDJ6_RHIRH</name>
<gene>
    <name evidence="1" type="ORF">AGRHK599_LOCUS2393</name>
</gene>
<dbReference type="Proteomes" id="UP000528185">
    <property type="component" value="Unassembled WGS sequence"/>
</dbReference>
<sequence length="34" mass="3598">MNWRARGSSTRLADNGETGTAFACVVKDKSVTPA</sequence>
<organism evidence="1 2">
    <name type="scientific">Rhizobium rhizogenes</name>
    <name type="common">Agrobacterium rhizogenes</name>
    <dbReference type="NCBI Taxonomy" id="359"/>
    <lineage>
        <taxon>Bacteria</taxon>
        <taxon>Pseudomonadati</taxon>
        <taxon>Pseudomonadota</taxon>
        <taxon>Alphaproteobacteria</taxon>
        <taxon>Hyphomicrobiales</taxon>
        <taxon>Rhizobiaceae</taxon>
        <taxon>Rhizobium/Agrobacterium group</taxon>
        <taxon>Rhizobium</taxon>
    </lineage>
</organism>